<accession>A0A9W9VR70</accession>
<evidence type="ECO:0000313" key="1">
    <source>
        <dbReference type="EMBL" id="KAJ5387759.1"/>
    </source>
</evidence>
<dbReference type="RefSeq" id="XP_056485557.1">
    <property type="nucleotide sequence ID" value="XM_056634937.1"/>
</dbReference>
<dbReference type="OrthoDB" id="5418036at2759"/>
<proteinExistence type="predicted"/>
<dbReference type="Proteomes" id="UP001147747">
    <property type="component" value="Unassembled WGS sequence"/>
</dbReference>
<gene>
    <name evidence="1" type="ORF">N7509_010300</name>
</gene>
<reference evidence="1" key="2">
    <citation type="journal article" date="2023" name="IMA Fungus">
        <title>Comparative genomic study of the Penicillium genus elucidates a diverse pangenome and 15 lateral gene transfer events.</title>
        <authorList>
            <person name="Petersen C."/>
            <person name="Sorensen T."/>
            <person name="Nielsen M.R."/>
            <person name="Sondergaard T.E."/>
            <person name="Sorensen J.L."/>
            <person name="Fitzpatrick D.A."/>
            <person name="Frisvad J.C."/>
            <person name="Nielsen K.L."/>
        </authorList>
    </citation>
    <scope>NUCLEOTIDE SEQUENCE</scope>
    <source>
        <strain evidence="1">IBT 29677</strain>
    </source>
</reference>
<dbReference type="AlphaFoldDB" id="A0A9W9VR70"/>
<reference evidence="1" key="1">
    <citation type="submission" date="2022-12" db="EMBL/GenBank/DDBJ databases">
        <authorList>
            <person name="Petersen C."/>
        </authorList>
    </citation>
    <scope>NUCLEOTIDE SEQUENCE</scope>
    <source>
        <strain evidence="1">IBT 29677</strain>
    </source>
</reference>
<keyword evidence="2" id="KW-1185">Reference proteome</keyword>
<protein>
    <submittedName>
        <fullName evidence="1">Uncharacterized protein</fullName>
    </submittedName>
</protein>
<dbReference type="EMBL" id="JAPZBU010000009">
    <property type="protein sequence ID" value="KAJ5387759.1"/>
    <property type="molecule type" value="Genomic_DNA"/>
</dbReference>
<dbReference type="GeneID" id="81373917"/>
<organism evidence="1 2">
    <name type="scientific">Penicillium cosmopolitanum</name>
    <dbReference type="NCBI Taxonomy" id="1131564"/>
    <lineage>
        <taxon>Eukaryota</taxon>
        <taxon>Fungi</taxon>
        <taxon>Dikarya</taxon>
        <taxon>Ascomycota</taxon>
        <taxon>Pezizomycotina</taxon>
        <taxon>Eurotiomycetes</taxon>
        <taxon>Eurotiomycetidae</taxon>
        <taxon>Eurotiales</taxon>
        <taxon>Aspergillaceae</taxon>
        <taxon>Penicillium</taxon>
    </lineage>
</organism>
<evidence type="ECO:0000313" key="2">
    <source>
        <dbReference type="Proteomes" id="UP001147747"/>
    </source>
</evidence>
<comment type="caution">
    <text evidence="1">The sequence shown here is derived from an EMBL/GenBank/DDBJ whole genome shotgun (WGS) entry which is preliminary data.</text>
</comment>
<name>A0A9W9VR70_9EURO</name>
<sequence>MADQTPSIVASMAITPSPFPASGESKPNITLTVTSHHSEPITILTYTTIFNLEASLFRSNFTCRDISNPDDPKPMHIDYTHGPRRPGFNRESGGPDDQYFVTLEPMVPVTFTSLFWLQVTPWPEEEDEDGEEVEDIRIPAFLPGHTYQLGAKDNVVIRDWWVGRKDQIMSPPGQKANTKKSSGSPIAPAIEDLIFHTV</sequence>